<evidence type="ECO:0000256" key="1">
    <source>
        <dbReference type="ARBA" id="ARBA00022574"/>
    </source>
</evidence>
<keyword evidence="2" id="KW-0677">Repeat</keyword>
<accession>A0ABD0S3K5</accession>
<feature type="non-terminal residue" evidence="3">
    <location>
        <position position="1"/>
    </location>
</feature>
<gene>
    <name evidence="3" type="ORF">M9458_002068</name>
</gene>
<evidence type="ECO:0000313" key="3">
    <source>
        <dbReference type="EMBL" id="KAL0204050.1"/>
    </source>
</evidence>
<dbReference type="InterPro" id="IPR000009">
    <property type="entry name" value="PP2A_PR55"/>
</dbReference>
<feature type="non-terminal residue" evidence="3">
    <location>
        <position position="54"/>
    </location>
</feature>
<keyword evidence="4" id="KW-1185">Reference proteome</keyword>
<proteinExistence type="predicted"/>
<evidence type="ECO:0008006" key="5">
    <source>
        <dbReference type="Google" id="ProtNLM"/>
    </source>
</evidence>
<dbReference type="AlphaFoldDB" id="A0ABD0S3K5"/>
<evidence type="ECO:0000256" key="2">
    <source>
        <dbReference type="ARBA" id="ARBA00022737"/>
    </source>
</evidence>
<sequence>PTDLMVEVRPRRIFANGHTYHVNSISVNSDGETYLSADDLRINMWHLDITDRSF</sequence>
<reference evidence="3 4" key="1">
    <citation type="submission" date="2024-05" db="EMBL/GenBank/DDBJ databases">
        <title>Genome sequencing and assembly of Indian major carp, Cirrhinus mrigala (Hamilton, 1822).</title>
        <authorList>
            <person name="Mohindra V."/>
            <person name="Chowdhury L.M."/>
            <person name="Lal K."/>
            <person name="Jena J.K."/>
        </authorList>
    </citation>
    <scope>NUCLEOTIDE SEQUENCE [LARGE SCALE GENOMIC DNA]</scope>
    <source>
        <strain evidence="3">CM1030</strain>
        <tissue evidence="3">Blood</tissue>
    </source>
</reference>
<name>A0ABD0S3K5_CIRMR</name>
<dbReference type="PRINTS" id="PR00600">
    <property type="entry name" value="PP2APR55"/>
</dbReference>
<protein>
    <recommendedName>
        <fullName evidence="5">Serine/threonine-protein phosphatase 2A 55 kDa regulatory subunit B</fullName>
    </recommendedName>
</protein>
<organism evidence="3 4">
    <name type="scientific">Cirrhinus mrigala</name>
    <name type="common">Mrigala</name>
    <dbReference type="NCBI Taxonomy" id="683832"/>
    <lineage>
        <taxon>Eukaryota</taxon>
        <taxon>Metazoa</taxon>
        <taxon>Chordata</taxon>
        <taxon>Craniata</taxon>
        <taxon>Vertebrata</taxon>
        <taxon>Euteleostomi</taxon>
        <taxon>Actinopterygii</taxon>
        <taxon>Neopterygii</taxon>
        <taxon>Teleostei</taxon>
        <taxon>Ostariophysi</taxon>
        <taxon>Cypriniformes</taxon>
        <taxon>Cyprinidae</taxon>
        <taxon>Labeoninae</taxon>
        <taxon>Labeonini</taxon>
        <taxon>Cirrhinus</taxon>
    </lineage>
</organism>
<dbReference type="Proteomes" id="UP001529510">
    <property type="component" value="Unassembled WGS sequence"/>
</dbReference>
<dbReference type="PANTHER" id="PTHR11871">
    <property type="entry name" value="PROTEIN PHOSPHATASE PP2A REGULATORY SUBUNIT B"/>
    <property type="match status" value="1"/>
</dbReference>
<evidence type="ECO:0000313" key="4">
    <source>
        <dbReference type="Proteomes" id="UP001529510"/>
    </source>
</evidence>
<dbReference type="EMBL" id="JAMKFB020000001">
    <property type="protein sequence ID" value="KAL0204050.1"/>
    <property type="molecule type" value="Genomic_DNA"/>
</dbReference>
<keyword evidence="1" id="KW-0853">WD repeat</keyword>
<comment type="caution">
    <text evidence="3">The sequence shown here is derived from an EMBL/GenBank/DDBJ whole genome shotgun (WGS) entry which is preliminary data.</text>
</comment>